<dbReference type="Pfam" id="PF07681">
    <property type="entry name" value="DoxX"/>
    <property type="match status" value="1"/>
</dbReference>
<evidence type="ECO:0000256" key="5">
    <source>
        <dbReference type="ARBA" id="ARBA00022989"/>
    </source>
</evidence>
<comment type="caution">
    <text evidence="9">The sequence shown here is derived from an EMBL/GenBank/DDBJ whole genome shotgun (WGS) entry which is preliminary data.</text>
</comment>
<evidence type="ECO:0000256" key="1">
    <source>
        <dbReference type="ARBA" id="ARBA00004651"/>
    </source>
</evidence>
<evidence type="ECO:0000256" key="4">
    <source>
        <dbReference type="ARBA" id="ARBA00022692"/>
    </source>
</evidence>
<name>A0ABV8HKA1_9ACTN</name>
<keyword evidence="10" id="KW-1185">Reference proteome</keyword>
<organism evidence="9 10">
    <name type="scientific">Streptomyces polygonati</name>
    <dbReference type="NCBI Taxonomy" id="1617087"/>
    <lineage>
        <taxon>Bacteria</taxon>
        <taxon>Bacillati</taxon>
        <taxon>Actinomycetota</taxon>
        <taxon>Actinomycetes</taxon>
        <taxon>Kitasatosporales</taxon>
        <taxon>Streptomycetaceae</taxon>
        <taxon>Streptomyces</taxon>
    </lineage>
</organism>
<keyword evidence="3" id="KW-1003">Cell membrane</keyword>
<gene>
    <name evidence="9" type="ORF">ACFO3J_07095</name>
</gene>
<dbReference type="PANTHER" id="PTHR33452:SF4">
    <property type="entry name" value="BLL4328 PROTEIN"/>
    <property type="match status" value="1"/>
</dbReference>
<evidence type="ECO:0000256" key="7">
    <source>
        <dbReference type="SAM" id="MobiDB-lite"/>
    </source>
</evidence>
<reference evidence="10" key="1">
    <citation type="journal article" date="2019" name="Int. J. Syst. Evol. Microbiol.">
        <title>The Global Catalogue of Microorganisms (GCM) 10K type strain sequencing project: providing services to taxonomists for standard genome sequencing and annotation.</title>
        <authorList>
            <consortium name="The Broad Institute Genomics Platform"/>
            <consortium name="The Broad Institute Genome Sequencing Center for Infectious Disease"/>
            <person name="Wu L."/>
            <person name="Ma J."/>
        </authorList>
    </citation>
    <scope>NUCLEOTIDE SEQUENCE [LARGE SCALE GENOMIC DNA]</scope>
    <source>
        <strain evidence="10">CGMCC 4.7237</strain>
    </source>
</reference>
<keyword evidence="5 8" id="KW-1133">Transmembrane helix</keyword>
<feature type="transmembrane region" description="Helical" evidence="8">
    <location>
        <begin position="21"/>
        <end position="42"/>
    </location>
</feature>
<feature type="region of interest" description="Disordered" evidence="7">
    <location>
        <begin position="141"/>
        <end position="163"/>
    </location>
</feature>
<evidence type="ECO:0000256" key="8">
    <source>
        <dbReference type="SAM" id="Phobius"/>
    </source>
</evidence>
<dbReference type="Proteomes" id="UP001595765">
    <property type="component" value="Unassembled WGS sequence"/>
</dbReference>
<dbReference type="PANTHER" id="PTHR33452">
    <property type="entry name" value="OXIDOREDUCTASE CATD-RELATED"/>
    <property type="match status" value="1"/>
</dbReference>
<evidence type="ECO:0000313" key="10">
    <source>
        <dbReference type="Proteomes" id="UP001595765"/>
    </source>
</evidence>
<comment type="subcellular location">
    <subcellularLocation>
        <location evidence="1">Cell membrane</location>
        <topology evidence="1">Multi-pass membrane protein</topology>
    </subcellularLocation>
</comment>
<dbReference type="InterPro" id="IPR051907">
    <property type="entry name" value="DoxX-like_oxidoreductase"/>
</dbReference>
<evidence type="ECO:0000313" key="9">
    <source>
        <dbReference type="EMBL" id="MFC4031239.1"/>
    </source>
</evidence>
<evidence type="ECO:0000256" key="2">
    <source>
        <dbReference type="ARBA" id="ARBA00006679"/>
    </source>
</evidence>
<dbReference type="InterPro" id="IPR032808">
    <property type="entry name" value="DoxX"/>
</dbReference>
<keyword evidence="6 8" id="KW-0472">Membrane</keyword>
<dbReference type="EMBL" id="JBHSBB010000007">
    <property type="protein sequence ID" value="MFC4031239.1"/>
    <property type="molecule type" value="Genomic_DNA"/>
</dbReference>
<feature type="transmembrane region" description="Helical" evidence="8">
    <location>
        <begin position="79"/>
        <end position="95"/>
    </location>
</feature>
<protein>
    <submittedName>
        <fullName evidence="9">DoxX family protein</fullName>
    </submittedName>
</protein>
<feature type="transmembrane region" description="Helical" evidence="8">
    <location>
        <begin position="54"/>
        <end position="72"/>
    </location>
</feature>
<dbReference type="RefSeq" id="WP_386427232.1">
    <property type="nucleotide sequence ID" value="NZ_JBHSBB010000007.1"/>
</dbReference>
<proteinExistence type="inferred from homology"/>
<feature type="transmembrane region" description="Helical" evidence="8">
    <location>
        <begin position="110"/>
        <end position="136"/>
    </location>
</feature>
<evidence type="ECO:0000256" key="6">
    <source>
        <dbReference type="ARBA" id="ARBA00023136"/>
    </source>
</evidence>
<comment type="similarity">
    <text evidence="2">Belongs to the DoxX family.</text>
</comment>
<keyword evidence="4 8" id="KW-0812">Transmembrane</keyword>
<accession>A0ABV8HKA1</accession>
<sequence>MLDIGKRLDDANAPVLSLYRMVISLLFVCHGSVTVLGLFAGTGGGRVSVGTWPGWWAGLIQLTGGVLVFIGVGEVGTRVAAVVSSGSMAYAYFSVHQKNSLWPIQNGGELSVLFCWSFLLIAVVGPGTWTLSWLLARGRASSAPDPAPDPVTASAPTAGAEAP</sequence>
<evidence type="ECO:0000256" key="3">
    <source>
        <dbReference type="ARBA" id="ARBA00022475"/>
    </source>
</evidence>